<protein>
    <submittedName>
        <fullName evidence="2">Paired box protein Pax-6</fullName>
    </submittedName>
</protein>
<feature type="compositionally biased region" description="Low complexity" evidence="1">
    <location>
        <begin position="157"/>
        <end position="173"/>
    </location>
</feature>
<dbReference type="AlphaFoldDB" id="A0A4C1X0M6"/>
<evidence type="ECO:0000313" key="2">
    <source>
        <dbReference type="EMBL" id="GBP56713.1"/>
    </source>
</evidence>
<feature type="region of interest" description="Disordered" evidence="1">
    <location>
        <begin position="150"/>
        <end position="184"/>
    </location>
</feature>
<keyword evidence="3" id="KW-1185">Reference proteome</keyword>
<organism evidence="2 3">
    <name type="scientific">Eumeta variegata</name>
    <name type="common">Bagworm moth</name>
    <name type="synonym">Eumeta japonica</name>
    <dbReference type="NCBI Taxonomy" id="151549"/>
    <lineage>
        <taxon>Eukaryota</taxon>
        <taxon>Metazoa</taxon>
        <taxon>Ecdysozoa</taxon>
        <taxon>Arthropoda</taxon>
        <taxon>Hexapoda</taxon>
        <taxon>Insecta</taxon>
        <taxon>Pterygota</taxon>
        <taxon>Neoptera</taxon>
        <taxon>Endopterygota</taxon>
        <taxon>Lepidoptera</taxon>
        <taxon>Glossata</taxon>
        <taxon>Ditrysia</taxon>
        <taxon>Tineoidea</taxon>
        <taxon>Psychidae</taxon>
        <taxon>Oiketicinae</taxon>
        <taxon>Eumeta</taxon>
    </lineage>
</organism>
<comment type="caution">
    <text evidence="2">The sequence shown here is derived from an EMBL/GenBank/DDBJ whole genome shotgun (WGS) entry which is preliminary data.</text>
</comment>
<feature type="compositionally biased region" description="Basic residues" evidence="1">
    <location>
        <begin position="101"/>
        <end position="110"/>
    </location>
</feature>
<evidence type="ECO:0000256" key="1">
    <source>
        <dbReference type="SAM" id="MobiDB-lite"/>
    </source>
</evidence>
<gene>
    <name evidence="2" type="primary">PAX6</name>
    <name evidence="2" type="ORF">EVAR_58162_1</name>
</gene>
<feature type="compositionally biased region" description="Low complexity" evidence="1">
    <location>
        <begin position="10"/>
        <end position="19"/>
    </location>
</feature>
<dbReference type="OrthoDB" id="3225452at2759"/>
<name>A0A4C1X0M6_EUMVA</name>
<proteinExistence type="predicted"/>
<evidence type="ECO:0000313" key="3">
    <source>
        <dbReference type="Proteomes" id="UP000299102"/>
    </source>
</evidence>
<feature type="region of interest" description="Disordered" evidence="1">
    <location>
        <begin position="1"/>
        <end position="37"/>
    </location>
</feature>
<dbReference type="STRING" id="151549.A0A4C1X0M6"/>
<dbReference type="EMBL" id="BGZK01000699">
    <property type="protein sequence ID" value="GBP56713.1"/>
    <property type="molecule type" value="Genomic_DNA"/>
</dbReference>
<accession>A0A4C1X0M6</accession>
<feature type="compositionally biased region" description="Basic and acidic residues" evidence="1">
    <location>
        <begin position="111"/>
        <end position="123"/>
    </location>
</feature>
<feature type="region of interest" description="Disordered" evidence="1">
    <location>
        <begin position="85"/>
        <end position="126"/>
    </location>
</feature>
<dbReference type="Proteomes" id="UP000299102">
    <property type="component" value="Unassembled WGS sequence"/>
</dbReference>
<reference evidence="2 3" key="1">
    <citation type="journal article" date="2019" name="Commun. Biol.">
        <title>The bagworm genome reveals a unique fibroin gene that provides high tensile strength.</title>
        <authorList>
            <person name="Kono N."/>
            <person name="Nakamura H."/>
            <person name="Ohtoshi R."/>
            <person name="Tomita M."/>
            <person name="Numata K."/>
            <person name="Arakawa K."/>
        </authorList>
    </citation>
    <scope>NUCLEOTIDE SEQUENCE [LARGE SCALE GENOMIC DNA]</scope>
</reference>
<sequence>MKHAKPRPPSARSRFRAGAVRSPQPPRRPKKGVSSINRVLRNLASQKEQAASAQNDSVYEKLRMFNGQAAGGWWYPGLPAPAAPLPAPLPPQVNREEQHKRVSNKRRDRHLARPPEEAGRGDFHSGNVTENIIFNSGYPHTSTMTNVRFDDSANPPRATAGRGSASRGGARARAAGRGHRAASSVRTKTARLPLLIPALDVGLEWMYPTYCTRLLYIGNYRNAIQSL</sequence>